<evidence type="ECO:0000256" key="1">
    <source>
        <dbReference type="SAM" id="MobiDB-lite"/>
    </source>
</evidence>
<keyword evidence="4" id="KW-1185">Reference proteome</keyword>
<evidence type="ECO:0000256" key="2">
    <source>
        <dbReference type="SAM" id="Phobius"/>
    </source>
</evidence>
<keyword evidence="2" id="KW-0472">Membrane</keyword>
<dbReference type="PROSITE" id="PS51257">
    <property type="entry name" value="PROKAR_LIPOPROTEIN"/>
    <property type="match status" value="1"/>
</dbReference>
<protein>
    <recommendedName>
        <fullName evidence="5">Transmembrane protein</fullName>
    </recommendedName>
</protein>
<feature type="transmembrane region" description="Helical" evidence="2">
    <location>
        <begin position="315"/>
        <end position="336"/>
    </location>
</feature>
<feature type="transmembrane region" description="Helical" evidence="2">
    <location>
        <begin position="516"/>
        <end position="534"/>
    </location>
</feature>
<dbReference type="PANTHER" id="PTHR37577">
    <property type="entry name" value="INTEGRAL MEMBRANE PROTEIN"/>
    <property type="match status" value="1"/>
</dbReference>
<feature type="transmembrane region" description="Helical" evidence="2">
    <location>
        <begin position="20"/>
        <end position="46"/>
    </location>
</feature>
<sequence>MQSRDVRAWLPSEAPIADIAGIGVFVGFVSTSCLALSSFLLCYILFYKPEQDPFGDTWPASYAPNEIDALVLGNVRGFFKRFGVELHWLEQKRRSTRFEVLLQRVILATHDAQVASSIALLIYSYIVAEYMVAYQWLFVTYVGVLAFTTSLLSLSALRRNFIERPYKSAWRVFLMMCHFVVLAAAMVPAAKIRGSIAYGVDRRAVLARPASDYFLHGRAYFDMSHGAHSSALLDAILISCFLFAALLYRVIRLLAKPAQLAMRLRRTLRTDMEDSLVSDRVIGGWAGEIYTFFVVRPFLSIYLVSRIYVETANSVLAEIFWPTAMGIWALCHLIEVRRWGFESELDQNLGWTFAQVTVIVLFLAPLRLLVEFICRLFYNDRKLSFADEEFEPASQPGPENPRIDTNDDQPTASDIERIDHQGDIVDEDVHQLLSRNVYRTSSWFSLALPTVAATNVLFIILLLVGPTDGNGSRFLVETLALTSFWYFVYQSLLLCAFFLTSMAVQDRVRHQRTALQVYRSSAALAVGLSLASVLDTFYGPIGGAPMSYVGLGIGGLLVVLYIGYGCASTAAGPRQRRGGDLADVEEQQGLLGSRETD</sequence>
<name>A0A9Q0ANF6_9PEZI</name>
<comment type="caution">
    <text evidence="3">The sequence shown here is derived from an EMBL/GenBank/DDBJ whole genome shotgun (WGS) entry which is preliminary data.</text>
</comment>
<feature type="transmembrane region" description="Helical" evidence="2">
    <location>
        <begin position="356"/>
        <end position="378"/>
    </location>
</feature>
<feature type="transmembrane region" description="Helical" evidence="2">
    <location>
        <begin position="546"/>
        <end position="567"/>
    </location>
</feature>
<keyword evidence="2" id="KW-1133">Transmembrane helix</keyword>
<evidence type="ECO:0008006" key="5">
    <source>
        <dbReference type="Google" id="ProtNLM"/>
    </source>
</evidence>
<dbReference type="AlphaFoldDB" id="A0A9Q0ANF6"/>
<dbReference type="Proteomes" id="UP000829685">
    <property type="component" value="Unassembled WGS sequence"/>
</dbReference>
<evidence type="ECO:0000313" key="3">
    <source>
        <dbReference type="EMBL" id="KAI1874657.1"/>
    </source>
</evidence>
<feature type="transmembrane region" description="Helical" evidence="2">
    <location>
        <begin position="169"/>
        <end position="190"/>
    </location>
</feature>
<feature type="transmembrane region" description="Helical" evidence="2">
    <location>
        <begin position="484"/>
        <end position="504"/>
    </location>
</feature>
<gene>
    <name evidence="3" type="ORF">JX265_004865</name>
</gene>
<dbReference type="EMBL" id="JAFIMR010000009">
    <property type="protein sequence ID" value="KAI1874657.1"/>
    <property type="molecule type" value="Genomic_DNA"/>
</dbReference>
<feature type="transmembrane region" description="Helical" evidence="2">
    <location>
        <begin position="132"/>
        <end position="157"/>
    </location>
</feature>
<reference evidence="3" key="1">
    <citation type="submission" date="2021-03" db="EMBL/GenBank/DDBJ databases">
        <title>Revisited historic fungal species revealed as producer of novel bioactive compounds through whole genome sequencing and comparative genomics.</title>
        <authorList>
            <person name="Vignolle G.A."/>
            <person name="Hochenegger N."/>
            <person name="Mach R.L."/>
            <person name="Mach-Aigner A.R."/>
            <person name="Javad Rahimi M."/>
            <person name="Salim K.A."/>
            <person name="Chan C.M."/>
            <person name="Lim L.B.L."/>
            <person name="Cai F."/>
            <person name="Druzhinina I.S."/>
            <person name="U'Ren J.M."/>
            <person name="Derntl C."/>
        </authorList>
    </citation>
    <scope>NUCLEOTIDE SEQUENCE</scope>
    <source>
        <strain evidence="3">TUCIM 5799</strain>
    </source>
</reference>
<keyword evidence="2" id="KW-0812">Transmembrane</keyword>
<proteinExistence type="predicted"/>
<evidence type="ECO:0000313" key="4">
    <source>
        <dbReference type="Proteomes" id="UP000829685"/>
    </source>
</evidence>
<feature type="transmembrane region" description="Helical" evidence="2">
    <location>
        <begin position="443"/>
        <end position="464"/>
    </location>
</feature>
<dbReference type="InterPro" id="IPR053018">
    <property type="entry name" value="Elsinochrome_Biosynth-Asso"/>
</dbReference>
<feature type="region of interest" description="Disordered" evidence="1">
    <location>
        <begin position="389"/>
        <end position="412"/>
    </location>
</feature>
<feature type="transmembrane region" description="Helical" evidence="2">
    <location>
        <begin position="231"/>
        <end position="255"/>
    </location>
</feature>
<accession>A0A9Q0ANF6</accession>
<feature type="region of interest" description="Disordered" evidence="1">
    <location>
        <begin position="571"/>
        <end position="597"/>
    </location>
</feature>
<organism evidence="3 4">
    <name type="scientific">Neoarthrinium moseri</name>
    <dbReference type="NCBI Taxonomy" id="1658444"/>
    <lineage>
        <taxon>Eukaryota</taxon>
        <taxon>Fungi</taxon>
        <taxon>Dikarya</taxon>
        <taxon>Ascomycota</taxon>
        <taxon>Pezizomycotina</taxon>
        <taxon>Sordariomycetes</taxon>
        <taxon>Xylariomycetidae</taxon>
        <taxon>Amphisphaeriales</taxon>
        <taxon>Apiosporaceae</taxon>
        <taxon>Neoarthrinium</taxon>
    </lineage>
</organism>
<dbReference type="PANTHER" id="PTHR37577:SF1">
    <property type="entry name" value="INTEGRAL MEMBRANE PROTEIN"/>
    <property type="match status" value="1"/>
</dbReference>